<dbReference type="InterPro" id="IPR012548">
    <property type="entry name" value="MATCAP"/>
</dbReference>
<reference evidence="8" key="1">
    <citation type="submission" date="2016-11" db="UniProtKB">
        <authorList>
            <consortium name="WormBaseParasite"/>
        </authorList>
    </citation>
    <scope>IDENTIFICATION</scope>
</reference>
<dbReference type="PANTHER" id="PTHR31817">
    <property type="match status" value="1"/>
</dbReference>
<dbReference type="SMART" id="SM01154">
    <property type="entry name" value="DUF1704"/>
    <property type="match status" value="1"/>
</dbReference>
<dbReference type="SMART" id="SM00321">
    <property type="entry name" value="WSC"/>
    <property type="match status" value="1"/>
</dbReference>
<evidence type="ECO:0000256" key="5">
    <source>
        <dbReference type="SAM" id="MobiDB-lite"/>
    </source>
</evidence>
<evidence type="ECO:0000256" key="3">
    <source>
        <dbReference type="ARBA" id="ARBA00022801"/>
    </source>
</evidence>
<dbReference type="AlphaFoldDB" id="A0A1I8GCJ0"/>
<feature type="region of interest" description="Disordered" evidence="5">
    <location>
        <begin position="885"/>
        <end position="913"/>
    </location>
</feature>
<keyword evidence="2" id="KW-0645">Protease</keyword>
<evidence type="ECO:0000256" key="1">
    <source>
        <dbReference type="ARBA" id="ARBA00001947"/>
    </source>
</evidence>
<dbReference type="InterPro" id="IPR002889">
    <property type="entry name" value="WSC_carb-bd"/>
</dbReference>
<evidence type="ECO:0000313" key="8">
    <source>
        <dbReference type="WBParaSite" id="maker-uti_cns_0001391-snap-gene-0.3-mRNA-1"/>
    </source>
</evidence>
<name>A0A1I8GCJ0_9PLAT</name>
<organism evidence="7 8">
    <name type="scientific">Macrostomum lignano</name>
    <dbReference type="NCBI Taxonomy" id="282301"/>
    <lineage>
        <taxon>Eukaryota</taxon>
        <taxon>Metazoa</taxon>
        <taxon>Spiralia</taxon>
        <taxon>Lophotrochozoa</taxon>
        <taxon>Platyhelminthes</taxon>
        <taxon>Rhabditophora</taxon>
        <taxon>Macrostomorpha</taxon>
        <taxon>Macrostomida</taxon>
        <taxon>Macrostomidae</taxon>
        <taxon>Macrostomum</taxon>
    </lineage>
</organism>
<evidence type="ECO:0000313" key="7">
    <source>
        <dbReference type="Proteomes" id="UP000095280"/>
    </source>
</evidence>
<evidence type="ECO:0000259" key="6">
    <source>
        <dbReference type="PROSITE" id="PS51212"/>
    </source>
</evidence>
<dbReference type="PROSITE" id="PS51212">
    <property type="entry name" value="WSC"/>
    <property type="match status" value="1"/>
</dbReference>
<dbReference type="Pfam" id="PF01822">
    <property type="entry name" value="WSC"/>
    <property type="match status" value="1"/>
</dbReference>
<dbReference type="Proteomes" id="UP000095280">
    <property type="component" value="Unplaced"/>
</dbReference>
<comment type="cofactor">
    <cofactor evidence="1">
        <name>Zn(2+)</name>
        <dbReference type="ChEBI" id="CHEBI:29105"/>
    </cofactor>
</comment>
<sequence>ISLPRGLDIDWAGSRKAISFFANIDRRPNRRLALGELLWASFRSKRTRVSCRGGSAVQLDALIWSASQCSCGGCIRPAVVAKPAEMTDEGSPAPTAGAGAVIRRRRRAANDVERSLRRLLHSESSQVRRMIPSYFDTFEQEPKHELRSMSNKWPGASPLAAVSKREGAAARPLKLSTKLSEMSSKGPGKGNGRHYLKQPATQMKFLDSTPAEYRTSISALNAQEEKLRFFQDGKLPEFKLKGSGSHVESVLSEPRHQIRFELFHKARAILEAVTADFGGLDQFFEASYGPRISLERAVALVHDFLQDHALDGQLSVLWTPDLQCTGLMTSTGPIRCMNAPEMREFTLLLRSTCENNYLRDPGITCLMYHEMRAKNEGHQPWYSDRRRFGLSQLGSQESIRGEEGLATLHTIFNAKVPMLANSALSYYSACMASFLDFRSLFRHLEKYVKSPENRWRICLRIKRALGNPNRPGGLGKDQRYFEGAVEILTHLDEIDFKELMAGKLCWSELARVRKFMKNTGLKYPDIMRDMEAYRQRLAFIRRINGFADVVVDLERPTSPVLTRQDLLEELLQTNLSSLLRTQPEVKQMGLGCCCCLGFRIRWRRRRQRRQNGDSRRHRQVTPVVPILDPQVCLTDARDSLFKALFKLPLLDSGVARLPQLLFHTLQVVSIRRPSSSGAGMLPSRRIPTRVRKSGAEVHSVLGQSPEIADMLRSCINFVVVTQEHTIRSLTPSMLNESFPPEQPAKQGEKCSTPSAEHTGSNMNLFLTQLQFCGLQRTTKELTRARAIVDAPTFIQIKRCTGMATNRITMAPVNSPSAPHGTDTKPMVSVAVLAAILKNCCISFGPKVAKPVMVMLAAVPARLGAALRRVAVALLSPGGSFPRRAAEALRKAEHGQHAHQRDGARDQESDPPGTNPQICVVGTELLGLVQIHVDVHYDAADAEAILPTPLTRNYIGCFRNTAVDFAKVQPSSAVKMTREVCRSECIRRGKTFFGLSGGAECSCRGLFQKKDEKDAWFCKLRCEGDSSQTCGGPDFTDVFQAYNLLVPKMPVYESTDCGWRCRGNYAEDCGADSSVAVFKLEEMYV</sequence>
<evidence type="ECO:0000256" key="4">
    <source>
        <dbReference type="ARBA" id="ARBA00023049"/>
    </source>
</evidence>
<accession>A0A1I8GCJ0</accession>
<feature type="region of interest" description="Disordered" evidence="5">
    <location>
        <begin position="732"/>
        <end position="756"/>
    </location>
</feature>
<protein>
    <submittedName>
        <fullName evidence="8">WSC domain-containing protein</fullName>
    </submittedName>
</protein>
<feature type="domain" description="WSC" evidence="6">
    <location>
        <begin position="950"/>
        <end position="1041"/>
    </location>
</feature>
<keyword evidence="3" id="KW-0378">Hydrolase</keyword>
<dbReference type="GO" id="GO:0006508">
    <property type="term" value="P:proteolysis"/>
    <property type="evidence" value="ECO:0007669"/>
    <property type="project" value="UniProtKB-KW"/>
</dbReference>
<keyword evidence="4" id="KW-0482">Metalloprotease</keyword>
<keyword evidence="7" id="KW-1185">Reference proteome</keyword>
<dbReference type="GO" id="GO:0008237">
    <property type="term" value="F:metallopeptidase activity"/>
    <property type="evidence" value="ECO:0007669"/>
    <property type="project" value="UniProtKB-KW"/>
</dbReference>
<dbReference type="WBParaSite" id="maker-uti_cns_0001391-snap-gene-0.3-mRNA-1">
    <property type="protein sequence ID" value="maker-uti_cns_0001391-snap-gene-0.3-mRNA-1"/>
    <property type="gene ID" value="maker-uti_cns_0001391-snap-gene-0.3"/>
</dbReference>
<feature type="compositionally biased region" description="Basic and acidic residues" evidence="5">
    <location>
        <begin position="885"/>
        <end position="907"/>
    </location>
</feature>
<proteinExistence type="predicted"/>
<dbReference type="PANTHER" id="PTHR31817:SF5">
    <property type="match status" value="1"/>
</dbReference>
<evidence type="ECO:0000256" key="2">
    <source>
        <dbReference type="ARBA" id="ARBA00022670"/>
    </source>
</evidence>